<reference evidence="2" key="1">
    <citation type="submission" date="2020-10" db="EMBL/GenBank/DDBJ databases">
        <authorList>
            <person name="Gilroy R."/>
        </authorList>
    </citation>
    <scope>NUCLEOTIDE SEQUENCE</scope>
    <source>
        <strain evidence="2">B1-15692</strain>
    </source>
</reference>
<reference evidence="2" key="2">
    <citation type="journal article" date="2021" name="PeerJ">
        <title>Extensive microbial diversity within the chicken gut microbiome revealed by metagenomics and culture.</title>
        <authorList>
            <person name="Gilroy R."/>
            <person name="Ravi A."/>
            <person name="Getino M."/>
            <person name="Pursley I."/>
            <person name="Horton D.L."/>
            <person name="Alikhan N.F."/>
            <person name="Baker D."/>
            <person name="Gharbi K."/>
            <person name="Hall N."/>
            <person name="Watson M."/>
            <person name="Adriaenssens E.M."/>
            <person name="Foster-Nyarko E."/>
            <person name="Jarju S."/>
            <person name="Secka A."/>
            <person name="Antonio M."/>
            <person name="Oren A."/>
            <person name="Chaudhuri R.R."/>
            <person name="La Ragione R."/>
            <person name="Hildebrand F."/>
            <person name="Pallen M.J."/>
        </authorList>
    </citation>
    <scope>NUCLEOTIDE SEQUENCE</scope>
    <source>
        <strain evidence="2">B1-15692</strain>
    </source>
</reference>
<accession>A0A9D9I8V4</accession>
<organism evidence="2 3">
    <name type="scientific">Candidatus Cryptobacteroides faecipullorum</name>
    <dbReference type="NCBI Taxonomy" id="2840764"/>
    <lineage>
        <taxon>Bacteria</taxon>
        <taxon>Pseudomonadati</taxon>
        <taxon>Bacteroidota</taxon>
        <taxon>Bacteroidia</taxon>
        <taxon>Bacteroidales</taxon>
        <taxon>Candidatus Cryptobacteroides</taxon>
    </lineage>
</organism>
<evidence type="ECO:0000313" key="3">
    <source>
        <dbReference type="Proteomes" id="UP000823660"/>
    </source>
</evidence>
<proteinExistence type="predicted"/>
<comment type="caution">
    <text evidence="2">The sequence shown here is derived from an EMBL/GenBank/DDBJ whole genome shotgun (WGS) entry which is preliminary data.</text>
</comment>
<dbReference type="EMBL" id="JADIMH010000033">
    <property type="protein sequence ID" value="MBO8467323.1"/>
    <property type="molecule type" value="Genomic_DNA"/>
</dbReference>
<dbReference type="Proteomes" id="UP000823660">
    <property type="component" value="Unassembled WGS sequence"/>
</dbReference>
<sequence length="405" mass="44718">MGNTKSGKISGFAMPAVLVISVLVMTVTAMAISLVTLDGKAYQEYCKGKQRILDLESALAVYRYDSSMFHTADSSYIVLYDEDSEIRISRKPWGLYEYVSVSDRYENTVGRLYGRESDSCHEAAFWLCDRNRALTLDTGAVIDGPVYVPPNGINYSGEDTALMSVRAYPAKVSSAELPRVEDDFNERIQKVFMSGDETTMKYTGSRIHRCFSSGPSVIMASRKDSVFMLSGMTVLHGEDIVISGKSEMHDVIICAEKVTVRSGFRGCIQIFSRDSVTVESGAKLEWPSGICVTTHSGFPYVELHKGCSVSGYVAVIGAEPDMELRYPGYVQQEKAKLNGLLYADCSCDIEGDITGAAYVRDCFHIEDGIKYPGTISSASITRDDKLAFPVLMEGRYARKPIKRLL</sequence>
<keyword evidence="1" id="KW-0472">Membrane</keyword>
<protein>
    <submittedName>
        <fullName evidence="2">Uncharacterized protein</fullName>
    </submittedName>
</protein>
<gene>
    <name evidence="2" type="ORF">IAB99_06130</name>
</gene>
<dbReference type="AlphaFoldDB" id="A0A9D9I8V4"/>
<keyword evidence="1" id="KW-0812">Transmembrane</keyword>
<keyword evidence="1" id="KW-1133">Transmembrane helix</keyword>
<feature type="transmembrane region" description="Helical" evidence="1">
    <location>
        <begin position="12"/>
        <end position="37"/>
    </location>
</feature>
<evidence type="ECO:0000313" key="2">
    <source>
        <dbReference type="EMBL" id="MBO8467323.1"/>
    </source>
</evidence>
<name>A0A9D9I8V4_9BACT</name>
<evidence type="ECO:0000256" key="1">
    <source>
        <dbReference type="SAM" id="Phobius"/>
    </source>
</evidence>